<dbReference type="PROSITE" id="PS50023">
    <property type="entry name" value="LIM_DOMAIN_2"/>
    <property type="match status" value="1"/>
</dbReference>
<reference evidence="7" key="1">
    <citation type="submission" date="2022-07" db="EMBL/GenBank/DDBJ databases">
        <authorList>
            <person name="Trinca V."/>
            <person name="Uliana J.V.C."/>
            <person name="Torres T.T."/>
            <person name="Ward R.J."/>
            <person name="Monesi N."/>
        </authorList>
    </citation>
    <scope>NUCLEOTIDE SEQUENCE</scope>
    <source>
        <strain evidence="7">HSMRA1968</strain>
        <tissue evidence="7">Whole embryos</tissue>
    </source>
</reference>
<feature type="non-terminal residue" evidence="7">
    <location>
        <position position="132"/>
    </location>
</feature>
<keyword evidence="3 4" id="KW-0440">LIM domain</keyword>
<dbReference type="Proteomes" id="UP001151699">
    <property type="component" value="Chromosome X"/>
</dbReference>
<feature type="compositionally biased region" description="Low complexity" evidence="5">
    <location>
        <begin position="18"/>
        <end position="32"/>
    </location>
</feature>
<dbReference type="Gene3D" id="2.10.110.10">
    <property type="entry name" value="Cysteine Rich Protein"/>
    <property type="match status" value="1"/>
</dbReference>
<feature type="compositionally biased region" description="Polar residues" evidence="5">
    <location>
        <begin position="81"/>
        <end position="92"/>
    </location>
</feature>
<dbReference type="SUPFAM" id="SSF57716">
    <property type="entry name" value="Glucocorticoid receptor-like (DNA-binding domain)"/>
    <property type="match status" value="1"/>
</dbReference>
<proteinExistence type="predicted"/>
<evidence type="ECO:0000256" key="4">
    <source>
        <dbReference type="PROSITE-ProRule" id="PRU00125"/>
    </source>
</evidence>
<comment type="caution">
    <text evidence="7">The sequence shown here is derived from an EMBL/GenBank/DDBJ whole genome shotgun (WGS) entry which is preliminary data.</text>
</comment>
<dbReference type="PANTHER" id="PTHR24206">
    <property type="entry name" value="OS06G0237300 PROTEIN"/>
    <property type="match status" value="1"/>
</dbReference>
<dbReference type="Pfam" id="PF00412">
    <property type="entry name" value="LIM"/>
    <property type="match status" value="1"/>
</dbReference>
<sequence length="132" mass="14904">STTIKTVGGVTTTTKISTMTKTTQQRTTSSAQNIQQQKTVEQKVTAKSGQTTNKEEFNQISAKSNVDSSQTNHQNSKHLQRQNASTTKPQPSHTEDICVRCDRTVYKMEEVIAEQQVWHKNCFRCKECNKPL</sequence>
<dbReference type="PROSITE" id="PS00478">
    <property type="entry name" value="LIM_DOMAIN_1"/>
    <property type="match status" value="1"/>
</dbReference>
<organism evidence="7 8">
    <name type="scientific">Pseudolycoriella hygida</name>
    <dbReference type="NCBI Taxonomy" id="35572"/>
    <lineage>
        <taxon>Eukaryota</taxon>
        <taxon>Metazoa</taxon>
        <taxon>Ecdysozoa</taxon>
        <taxon>Arthropoda</taxon>
        <taxon>Hexapoda</taxon>
        <taxon>Insecta</taxon>
        <taxon>Pterygota</taxon>
        <taxon>Neoptera</taxon>
        <taxon>Endopterygota</taxon>
        <taxon>Diptera</taxon>
        <taxon>Nematocera</taxon>
        <taxon>Sciaroidea</taxon>
        <taxon>Sciaridae</taxon>
        <taxon>Pseudolycoriella</taxon>
    </lineage>
</organism>
<evidence type="ECO:0000313" key="7">
    <source>
        <dbReference type="EMBL" id="KAJ6640175.1"/>
    </source>
</evidence>
<feature type="compositionally biased region" description="Polar residues" evidence="5">
    <location>
        <begin position="45"/>
        <end position="74"/>
    </location>
</feature>
<feature type="non-terminal residue" evidence="7">
    <location>
        <position position="1"/>
    </location>
</feature>
<protein>
    <submittedName>
        <fullName evidence="7">LIM domain and actin-binding protein 1</fullName>
    </submittedName>
</protein>
<name>A0A9Q0MZR1_9DIPT</name>
<dbReference type="OrthoDB" id="25654at2759"/>
<feature type="domain" description="LIM zinc-binding" evidence="6">
    <location>
        <begin position="96"/>
        <end position="132"/>
    </location>
</feature>
<gene>
    <name evidence="7" type="primary">LIMA1</name>
    <name evidence="7" type="ORF">Bhyg_12924</name>
</gene>
<dbReference type="EMBL" id="WJQU01000003">
    <property type="protein sequence ID" value="KAJ6640175.1"/>
    <property type="molecule type" value="Genomic_DNA"/>
</dbReference>
<evidence type="ECO:0000256" key="2">
    <source>
        <dbReference type="ARBA" id="ARBA00022833"/>
    </source>
</evidence>
<dbReference type="GO" id="GO:0046872">
    <property type="term" value="F:metal ion binding"/>
    <property type="evidence" value="ECO:0007669"/>
    <property type="project" value="UniProtKB-KW"/>
</dbReference>
<keyword evidence="2 4" id="KW-0862">Zinc</keyword>
<feature type="region of interest" description="Disordered" evidence="5">
    <location>
        <begin position="18"/>
        <end position="94"/>
    </location>
</feature>
<keyword evidence="8" id="KW-1185">Reference proteome</keyword>
<accession>A0A9Q0MZR1</accession>
<evidence type="ECO:0000256" key="3">
    <source>
        <dbReference type="ARBA" id="ARBA00023038"/>
    </source>
</evidence>
<evidence type="ECO:0000259" key="6">
    <source>
        <dbReference type="PROSITE" id="PS50023"/>
    </source>
</evidence>
<dbReference type="InterPro" id="IPR001781">
    <property type="entry name" value="Znf_LIM"/>
</dbReference>
<evidence type="ECO:0000313" key="8">
    <source>
        <dbReference type="Proteomes" id="UP001151699"/>
    </source>
</evidence>
<dbReference type="AlphaFoldDB" id="A0A9Q0MZR1"/>
<keyword evidence="1 4" id="KW-0479">Metal-binding</keyword>
<evidence type="ECO:0000256" key="5">
    <source>
        <dbReference type="SAM" id="MobiDB-lite"/>
    </source>
</evidence>
<evidence type="ECO:0000256" key="1">
    <source>
        <dbReference type="ARBA" id="ARBA00022723"/>
    </source>
</evidence>